<dbReference type="PANTHER" id="PTHR39466">
    <property type="entry name" value="RGS DOMAIN-CONTAINING PROTEIN"/>
    <property type="match status" value="1"/>
</dbReference>
<feature type="region of interest" description="Disordered" evidence="1">
    <location>
        <begin position="80"/>
        <end position="119"/>
    </location>
</feature>
<protein>
    <recommendedName>
        <fullName evidence="3">RGS domain-containing protein</fullName>
    </recommendedName>
</protein>
<dbReference type="OrthoDB" id="3232309at2759"/>
<feature type="transmembrane region" description="Helical" evidence="2">
    <location>
        <begin position="210"/>
        <end position="231"/>
    </location>
</feature>
<dbReference type="SUPFAM" id="SSF48097">
    <property type="entry name" value="Regulator of G-protein signaling, RGS"/>
    <property type="match status" value="1"/>
</dbReference>
<organism evidence="4 5">
    <name type="scientific">Choanephora cucurbitarum</name>
    <dbReference type="NCBI Taxonomy" id="101091"/>
    <lineage>
        <taxon>Eukaryota</taxon>
        <taxon>Fungi</taxon>
        <taxon>Fungi incertae sedis</taxon>
        <taxon>Mucoromycota</taxon>
        <taxon>Mucoromycotina</taxon>
        <taxon>Mucoromycetes</taxon>
        <taxon>Mucorales</taxon>
        <taxon>Mucorineae</taxon>
        <taxon>Choanephoraceae</taxon>
        <taxon>Choanephoroideae</taxon>
        <taxon>Choanephora</taxon>
    </lineage>
</organism>
<dbReference type="Proteomes" id="UP000093000">
    <property type="component" value="Unassembled WGS sequence"/>
</dbReference>
<keyword evidence="2" id="KW-0812">Transmembrane</keyword>
<keyword evidence="5" id="KW-1185">Reference proteome</keyword>
<feature type="compositionally biased region" description="Basic and acidic residues" evidence="1">
    <location>
        <begin position="101"/>
        <end position="114"/>
    </location>
</feature>
<dbReference type="InterPro" id="IPR044926">
    <property type="entry name" value="RGS_subdomain_2"/>
</dbReference>
<proteinExistence type="predicted"/>
<dbReference type="AlphaFoldDB" id="A0A1C7NJB4"/>
<evidence type="ECO:0000259" key="3">
    <source>
        <dbReference type="Pfam" id="PF00615"/>
    </source>
</evidence>
<comment type="caution">
    <text evidence="4">The sequence shown here is derived from an EMBL/GenBank/DDBJ whole genome shotgun (WGS) entry which is preliminary data.</text>
</comment>
<dbReference type="InterPro" id="IPR036305">
    <property type="entry name" value="RGS_sf"/>
</dbReference>
<dbReference type="STRING" id="101091.A0A1C7NJB4"/>
<dbReference type="PANTHER" id="PTHR39466:SF1">
    <property type="entry name" value="RGS DOMAIN-CONTAINING PROTEIN"/>
    <property type="match status" value="1"/>
</dbReference>
<keyword evidence="2" id="KW-0472">Membrane</keyword>
<evidence type="ECO:0000313" key="5">
    <source>
        <dbReference type="Proteomes" id="UP000093000"/>
    </source>
</evidence>
<feature type="compositionally biased region" description="Basic and acidic residues" evidence="1">
    <location>
        <begin position="80"/>
        <end position="90"/>
    </location>
</feature>
<dbReference type="InterPro" id="IPR016137">
    <property type="entry name" value="RGS"/>
</dbReference>
<keyword evidence="2" id="KW-1133">Transmembrane helix</keyword>
<feature type="transmembrane region" description="Helical" evidence="2">
    <location>
        <begin position="319"/>
        <end position="340"/>
    </location>
</feature>
<feature type="transmembrane region" description="Helical" evidence="2">
    <location>
        <begin position="243"/>
        <end position="261"/>
    </location>
</feature>
<reference evidence="4 5" key="1">
    <citation type="submission" date="2016-03" db="EMBL/GenBank/DDBJ databases">
        <title>Choanephora cucurbitarum.</title>
        <authorList>
            <person name="Min B."/>
            <person name="Park H."/>
            <person name="Park J.-H."/>
            <person name="Shin H.-D."/>
            <person name="Choi I.-G."/>
        </authorList>
    </citation>
    <scope>NUCLEOTIDE SEQUENCE [LARGE SCALE GENOMIC DNA]</scope>
    <source>
        <strain evidence="4 5">KUS-F28377</strain>
    </source>
</reference>
<name>A0A1C7NJB4_9FUNG</name>
<evidence type="ECO:0000313" key="4">
    <source>
        <dbReference type="EMBL" id="OBZ89165.1"/>
    </source>
</evidence>
<sequence length="350" mass="41255">MTEYFSTFKDSFQRWFAGSKSDLKDVHIDHILNGTTCQPISLQDFRYYLLNKEYSGENLDFYFWYLDYSARFNCLSEEEKAKSPAPKERPTPTSYNLPLNELKKKTPPQKKEGFDNLPGVPRELEYETEEDQPFRDEVNAVLRTFFHIDSYKELNIEGWMSKHAIYYGCQTTHPEVFADVHEHIYNIMKTSSFKTFLHFALQNMRYSWIILHYVGGVFNLLHLPMILLYTFSNHTSRWYRLSLFPFTFLFSMSILSGRAGFCTIRNMFKIRQVPMYEIDQYYVIQGKMEAFDMKANVDGQKDLTKVIDPDVLKYGRQMFFHIWSISILLALIVTVVGVTLTNEDEPLPTV</sequence>
<accession>A0A1C7NJB4</accession>
<dbReference type="Gene3D" id="1.10.167.10">
    <property type="entry name" value="Regulator of G-protein Signalling 4, domain 2"/>
    <property type="match status" value="1"/>
</dbReference>
<dbReference type="EMBL" id="LUGH01000110">
    <property type="protein sequence ID" value="OBZ89165.1"/>
    <property type="molecule type" value="Genomic_DNA"/>
</dbReference>
<feature type="domain" description="RGS" evidence="3">
    <location>
        <begin position="125"/>
        <end position="198"/>
    </location>
</feature>
<evidence type="ECO:0000256" key="1">
    <source>
        <dbReference type="SAM" id="MobiDB-lite"/>
    </source>
</evidence>
<dbReference type="Pfam" id="PF00615">
    <property type="entry name" value="RGS"/>
    <property type="match status" value="1"/>
</dbReference>
<gene>
    <name evidence="4" type="ORF">A0J61_02795</name>
</gene>
<evidence type="ECO:0000256" key="2">
    <source>
        <dbReference type="SAM" id="Phobius"/>
    </source>
</evidence>
<dbReference type="InParanoid" id="A0A1C7NJB4"/>